<dbReference type="STRING" id="401562.NS365_21180"/>
<sequence length="102" mass="10710">MKHSRFWFAGLAILSVVAVVDSAAASEETLQLSPREREQVVGHYVRPDGRVVPLVENNGIPFLFGLGDARGKPSSVPLVNGKTATVEASTASGGIVPGQDPE</sequence>
<dbReference type="Proteomes" id="UP000078272">
    <property type="component" value="Unassembled WGS sequence"/>
</dbReference>
<reference evidence="4 5" key="1">
    <citation type="journal article" date="2016" name="Front. Microbiol.">
        <title>Genomic Resource of Rice Seed Associated Bacteria.</title>
        <authorList>
            <person name="Midha S."/>
            <person name="Bansal K."/>
            <person name="Sharma S."/>
            <person name="Kumar N."/>
            <person name="Patil P.P."/>
            <person name="Chaudhry V."/>
            <person name="Patil P.B."/>
        </authorList>
    </citation>
    <scope>NUCLEOTIDE SEQUENCE [LARGE SCALE GENOMIC DNA]</scope>
    <source>
        <strain evidence="2 4">NS226</strain>
        <strain evidence="3 5">NS365</strain>
    </source>
</reference>
<dbReference type="PATRIC" id="fig|401562.3.peg.4979"/>
<gene>
    <name evidence="2" type="ORF">NS226_22380</name>
    <name evidence="3" type="ORF">NS365_21180</name>
</gene>
<dbReference type="OrthoDB" id="7916645at2"/>
<accession>A0A175RGY8</accession>
<feature type="chain" id="PRO_5010454969" evidence="1">
    <location>
        <begin position="19"/>
        <end position="102"/>
    </location>
</feature>
<keyword evidence="5" id="KW-1185">Reference proteome</keyword>
<dbReference type="AlphaFoldDB" id="A0A175RGY8"/>
<evidence type="ECO:0000313" key="4">
    <source>
        <dbReference type="Proteomes" id="UP000078272"/>
    </source>
</evidence>
<protein>
    <submittedName>
        <fullName evidence="3">Uncharacterized protein</fullName>
    </submittedName>
</protein>
<evidence type="ECO:0000313" key="5">
    <source>
        <dbReference type="Proteomes" id="UP000078529"/>
    </source>
</evidence>
<dbReference type="EMBL" id="LDPZ01000081">
    <property type="protein sequence ID" value="KTQ82343.1"/>
    <property type="molecule type" value="Genomic_DNA"/>
</dbReference>
<comment type="caution">
    <text evidence="3">The sequence shown here is derived from an EMBL/GenBank/DDBJ whole genome shotgun (WGS) entry which is preliminary data.</text>
</comment>
<evidence type="ECO:0000256" key="1">
    <source>
        <dbReference type="SAM" id="SignalP"/>
    </source>
</evidence>
<proteinExistence type="predicted"/>
<dbReference type="Proteomes" id="UP000078529">
    <property type="component" value="Unassembled WGS sequence"/>
</dbReference>
<name>A0A175RGY8_9HYPH</name>
<organism evidence="3 5">
    <name type="scientific">Aureimonas ureilytica</name>
    <dbReference type="NCBI Taxonomy" id="401562"/>
    <lineage>
        <taxon>Bacteria</taxon>
        <taxon>Pseudomonadati</taxon>
        <taxon>Pseudomonadota</taxon>
        <taxon>Alphaproteobacteria</taxon>
        <taxon>Hyphomicrobiales</taxon>
        <taxon>Aurantimonadaceae</taxon>
        <taxon>Aureimonas</taxon>
    </lineage>
</organism>
<keyword evidence="1" id="KW-0732">Signal</keyword>
<feature type="signal peptide" evidence="1">
    <location>
        <begin position="1"/>
        <end position="18"/>
    </location>
</feature>
<evidence type="ECO:0000313" key="3">
    <source>
        <dbReference type="EMBL" id="KTR02621.1"/>
    </source>
</evidence>
<dbReference type="RefSeq" id="WP_058602275.1">
    <property type="nucleotide sequence ID" value="NZ_LDPZ01000081.1"/>
</dbReference>
<evidence type="ECO:0000313" key="2">
    <source>
        <dbReference type="EMBL" id="KTQ82343.1"/>
    </source>
</evidence>
<dbReference type="EMBL" id="LDQA01000070">
    <property type="protein sequence ID" value="KTR02621.1"/>
    <property type="molecule type" value="Genomic_DNA"/>
</dbReference>